<reference evidence="2 3" key="1">
    <citation type="submission" date="2012-11" db="EMBL/GenBank/DDBJ databases">
        <title>Whole genome sequence of Acidisphaera rubrifaciens HS-AP3.</title>
        <authorList>
            <person name="Azuma Y."/>
            <person name="Higashiura N."/>
            <person name="Hirakawa H."/>
            <person name="Matsushita K."/>
        </authorList>
    </citation>
    <scope>NUCLEOTIDE SEQUENCE [LARGE SCALE GENOMIC DNA]</scope>
    <source>
        <strain evidence="2 3">HS-AP3</strain>
    </source>
</reference>
<dbReference type="Pfam" id="PF06707">
    <property type="entry name" value="DUF1194"/>
    <property type="match status" value="1"/>
</dbReference>
<dbReference type="InterPro" id="IPR010607">
    <property type="entry name" value="DUF1194"/>
</dbReference>
<dbReference type="InterPro" id="IPR002035">
    <property type="entry name" value="VWF_A"/>
</dbReference>
<gene>
    <name evidence="2" type="ORF">Asru_0253_06</name>
</gene>
<dbReference type="SUPFAM" id="SSF53300">
    <property type="entry name" value="vWA-like"/>
    <property type="match status" value="1"/>
</dbReference>
<comment type="caution">
    <text evidence="2">The sequence shown here is derived from an EMBL/GenBank/DDBJ whole genome shotgun (WGS) entry which is preliminary data.</text>
</comment>
<evidence type="ECO:0000259" key="1">
    <source>
        <dbReference type="PROSITE" id="PS50234"/>
    </source>
</evidence>
<name>A0A0D6P610_9PROT</name>
<keyword evidence="3" id="KW-1185">Reference proteome</keyword>
<dbReference type="PROSITE" id="PS50234">
    <property type="entry name" value="VWFA"/>
    <property type="match status" value="1"/>
</dbReference>
<accession>A0A0D6P610</accession>
<dbReference type="Proteomes" id="UP000032680">
    <property type="component" value="Unassembled WGS sequence"/>
</dbReference>
<dbReference type="Gene3D" id="3.40.50.410">
    <property type="entry name" value="von Willebrand factor, type A domain"/>
    <property type="match status" value="1"/>
</dbReference>
<evidence type="ECO:0000313" key="2">
    <source>
        <dbReference type="EMBL" id="GAN77190.1"/>
    </source>
</evidence>
<organism evidence="2 3">
    <name type="scientific">Acidisphaera rubrifaciens HS-AP3</name>
    <dbReference type="NCBI Taxonomy" id="1231350"/>
    <lineage>
        <taxon>Bacteria</taxon>
        <taxon>Pseudomonadati</taxon>
        <taxon>Pseudomonadota</taxon>
        <taxon>Alphaproteobacteria</taxon>
        <taxon>Acetobacterales</taxon>
        <taxon>Acetobacteraceae</taxon>
        <taxon>Acidisphaera</taxon>
    </lineage>
</organism>
<protein>
    <recommendedName>
        <fullName evidence="1">VWFA domain-containing protein</fullName>
    </recommendedName>
</protein>
<feature type="domain" description="VWFA" evidence="1">
    <location>
        <begin position="14"/>
        <end position="207"/>
    </location>
</feature>
<dbReference type="AlphaFoldDB" id="A0A0D6P610"/>
<dbReference type="InterPro" id="IPR036465">
    <property type="entry name" value="vWFA_dom_sf"/>
</dbReference>
<dbReference type="EMBL" id="BANB01000253">
    <property type="protein sequence ID" value="GAN77190.1"/>
    <property type="molecule type" value="Genomic_DNA"/>
</dbReference>
<evidence type="ECO:0000313" key="3">
    <source>
        <dbReference type="Proteomes" id="UP000032680"/>
    </source>
</evidence>
<sequence length="208" mass="21402">MDAPAPPMPPVDLALVIALDGSASVTYDEFGLMAGGLAAALRKPEVAAGLLGGIRRASLAAVLLWSAADAQEVVVPWTRLDSPASLAAFAQAVEDVNRLVPASTTAIGAALAACMRLLITAPATAGRLIVDVAGDGRSNDGMDPVPVRDRMVASGITINGLCVLHEEPDLLESYRREVIGGPGAFALTCPDYAAFEIAMAQKLAREIA</sequence>
<dbReference type="RefSeq" id="WP_241771149.1">
    <property type="nucleotide sequence ID" value="NZ_BANB01000253.1"/>
</dbReference>
<proteinExistence type="predicted"/>